<gene>
    <name evidence="2" type="ORF">FIBSPDRAFT_851568</name>
    <name evidence="1" type="ORF">FIBSPDRAFT_859713</name>
</gene>
<name>A0A166KQF7_9AGAM</name>
<sequence length="52" mass="6023">MYCYHHHYSVPLAYEYRLLSPLLPYPNIVSFKSDHSCPLSLPLPVTVYLVKG</sequence>
<dbReference type="EMBL" id="KV417499">
    <property type="protein sequence ID" value="KZP29208.1"/>
    <property type="molecule type" value="Genomic_DNA"/>
</dbReference>
<dbReference type="EMBL" id="KV417541">
    <property type="protein sequence ID" value="KZP22151.1"/>
    <property type="molecule type" value="Genomic_DNA"/>
</dbReference>
<organism evidence="1 3">
    <name type="scientific">Athelia psychrophila</name>
    <dbReference type="NCBI Taxonomy" id="1759441"/>
    <lineage>
        <taxon>Eukaryota</taxon>
        <taxon>Fungi</taxon>
        <taxon>Dikarya</taxon>
        <taxon>Basidiomycota</taxon>
        <taxon>Agaricomycotina</taxon>
        <taxon>Agaricomycetes</taxon>
        <taxon>Agaricomycetidae</taxon>
        <taxon>Atheliales</taxon>
        <taxon>Atheliaceae</taxon>
        <taxon>Athelia</taxon>
    </lineage>
</organism>
<dbReference type="Proteomes" id="UP000076532">
    <property type="component" value="Unassembled WGS sequence"/>
</dbReference>
<keyword evidence="3" id="KW-1185">Reference proteome</keyword>
<protein>
    <submittedName>
        <fullName evidence="1">Uncharacterized protein</fullName>
    </submittedName>
</protein>
<evidence type="ECO:0000313" key="1">
    <source>
        <dbReference type="EMBL" id="KZP22151.1"/>
    </source>
</evidence>
<evidence type="ECO:0000313" key="3">
    <source>
        <dbReference type="Proteomes" id="UP000076532"/>
    </source>
</evidence>
<accession>A0A166KQF7</accession>
<dbReference type="AlphaFoldDB" id="A0A166KQF7"/>
<proteinExistence type="predicted"/>
<evidence type="ECO:0000313" key="2">
    <source>
        <dbReference type="EMBL" id="KZP29208.1"/>
    </source>
</evidence>
<reference evidence="1 3" key="1">
    <citation type="journal article" date="2016" name="Mol. Biol. Evol.">
        <title>Comparative Genomics of Early-Diverging Mushroom-Forming Fungi Provides Insights into the Origins of Lignocellulose Decay Capabilities.</title>
        <authorList>
            <person name="Nagy L.G."/>
            <person name="Riley R."/>
            <person name="Tritt A."/>
            <person name="Adam C."/>
            <person name="Daum C."/>
            <person name="Floudas D."/>
            <person name="Sun H."/>
            <person name="Yadav J.S."/>
            <person name="Pangilinan J."/>
            <person name="Larsson K.H."/>
            <person name="Matsuura K."/>
            <person name="Barry K."/>
            <person name="Labutti K."/>
            <person name="Kuo R."/>
            <person name="Ohm R.A."/>
            <person name="Bhattacharya S.S."/>
            <person name="Shirouzu T."/>
            <person name="Yoshinaga Y."/>
            <person name="Martin F.M."/>
            <person name="Grigoriev I.V."/>
            <person name="Hibbett D.S."/>
        </authorList>
    </citation>
    <scope>NUCLEOTIDE SEQUENCE [LARGE SCALE GENOMIC DNA]</scope>
    <source>
        <strain evidence="1 3">CBS 109695</strain>
    </source>
</reference>